<proteinExistence type="predicted"/>
<dbReference type="EMBL" id="KL447296">
    <property type="protein sequence ID" value="KFO72036.1"/>
    <property type="molecule type" value="Genomic_DNA"/>
</dbReference>
<evidence type="ECO:0000313" key="2">
    <source>
        <dbReference type="Proteomes" id="UP000053760"/>
    </source>
</evidence>
<organism evidence="1 2">
    <name type="scientific">Cuculus canorus</name>
    <name type="common">Common cuckoo</name>
    <dbReference type="NCBI Taxonomy" id="55661"/>
    <lineage>
        <taxon>Eukaryota</taxon>
        <taxon>Metazoa</taxon>
        <taxon>Chordata</taxon>
        <taxon>Craniata</taxon>
        <taxon>Vertebrata</taxon>
        <taxon>Euteleostomi</taxon>
        <taxon>Archelosauria</taxon>
        <taxon>Archosauria</taxon>
        <taxon>Dinosauria</taxon>
        <taxon>Saurischia</taxon>
        <taxon>Theropoda</taxon>
        <taxon>Coelurosauria</taxon>
        <taxon>Aves</taxon>
        <taxon>Neognathae</taxon>
        <taxon>Neoaves</taxon>
        <taxon>Otidimorphae</taxon>
        <taxon>Cuculiformes</taxon>
        <taxon>Cuculidae</taxon>
        <taxon>Cuculus</taxon>
    </lineage>
</organism>
<gene>
    <name evidence="1" type="ORF">N303_06686</name>
</gene>
<feature type="non-terminal residue" evidence="1">
    <location>
        <position position="1"/>
    </location>
</feature>
<keyword evidence="2" id="KW-1185">Reference proteome</keyword>
<sequence length="36" mass="4016">NSRVCSSSACPLSTKVLMEANLFSSSFFCLYLPQRK</sequence>
<name>A0A091FSQ9_CUCCA</name>
<dbReference type="AlphaFoldDB" id="A0A091FSQ9"/>
<reference evidence="1 2" key="1">
    <citation type="submission" date="2014-04" db="EMBL/GenBank/DDBJ databases">
        <title>Genome evolution of avian class.</title>
        <authorList>
            <person name="Zhang G."/>
            <person name="Li C."/>
        </authorList>
    </citation>
    <scope>NUCLEOTIDE SEQUENCE [LARGE SCALE GENOMIC DNA]</scope>
    <source>
        <strain evidence="1">BGI_N303</strain>
    </source>
</reference>
<dbReference type="Proteomes" id="UP000053760">
    <property type="component" value="Unassembled WGS sequence"/>
</dbReference>
<evidence type="ECO:0000313" key="1">
    <source>
        <dbReference type="EMBL" id="KFO72036.1"/>
    </source>
</evidence>
<protein>
    <submittedName>
        <fullName evidence="1">Uncharacterized protein</fullName>
    </submittedName>
</protein>
<accession>A0A091FSQ9</accession>
<feature type="non-terminal residue" evidence="1">
    <location>
        <position position="36"/>
    </location>
</feature>